<organism evidence="1 3">
    <name type="scientific">Zophobas morio</name>
    <dbReference type="NCBI Taxonomy" id="2755281"/>
    <lineage>
        <taxon>Eukaryota</taxon>
        <taxon>Metazoa</taxon>
        <taxon>Ecdysozoa</taxon>
        <taxon>Arthropoda</taxon>
        <taxon>Hexapoda</taxon>
        <taxon>Insecta</taxon>
        <taxon>Pterygota</taxon>
        <taxon>Neoptera</taxon>
        <taxon>Endopterygota</taxon>
        <taxon>Coleoptera</taxon>
        <taxon>Polyphaga</taxon>
        <taxon>Cucujiformia</taxon>
        <taxon>Tenebrionidae</taxon>
        <taxon>Zophobas</taxon>
    </lineage>
</organism>
<proteinExistence type="predicted"/>
<sequence length="294" mass="34710">MDPRDSFKLHTAKNKTQEVLEILQITSKTRRTSDPDILSIYVLQKLEKGYPRFFQITSETRATGGSRHSFKLCTPKTKQEVPEIFCNYIPQDQNTRGARDYFRLLQKYDPKGVPEIFQTTKYFKNGKILSNYFKNQRQAVPDILPNYILLIQNTRRSRDSFKLLQKHNTNGTQDSFKLLQKPYTTDSRDSFKVLQKPDTKGTRDSFRLLQKQDAQVILIFFQATYFKNWTRGTRDSFRLLQKLEPQEVPNILSNYVLQKPNKRFPRFFVTTYLKIKTHGMPEILSDCFKNKAHK</sequence>
<dbReference type="Proteomes" id="UP001168821">
    <property type="component" value="Unassembled WGS sequence"/>
</dbReference>
<accession>A0AA38MIH3</accession>
<name>A0AA38MIH3_9CUCU</name>
<keyword evidence="3" id="KW-1185">Reference proteome</keyword>
<evidence type="ECO:0000313" key="2">
    <source>
        <dbReference type="EMBL" id="KAJ3665188.1"/>
    </source>
</evidence>
<evidence type="ECO:0000313" key="1">
    <source>
        <dbReference type="EMBL" id="KAJ3657339.1"/>
    </source>
</evidence>
<dbReference type="EMBL" id="JALNTZ010000001">
    <property type="protein sequence ID" value="KAJ3665188.1"/>
    <property type="molecule type" value="Genomic_DNA"/>
</dbReference>
<reference evidence="1" key="1">
    <citation type="journal article" date="2023" name="G3 (Bethesda)">
        <title>Whole genome assemblies of Zophobas morio and Tenebrio molitor.</title>
        <authorList>
            <person name="Kaur S."/>
            <person name="Stinson S.A."/>
            <person name="diCenzo G.C."/>
        </authorList>
    </citation>
    <scope>NUCLEOTIDE SEQUENCE</scope>
    <source>
        <strain evidence="1">QUZm001</strain>
    </source>
</reference>
<dbReference type="EMBL" id="JALNTZ010000003">
    <property type="protein sequence ID" value="KAJ3657339.1"/>
    <property type="molecule type" value="Genomic_DNA"/>
</dbReference>
<protein>
    <submittedName>
        <fullName evidence="1">Uncharacterized protein</fullName>
    </submittedName>
</protein>
<evidence type="ECO:0000313" key="3">
    <source>
        <dbReference type="Proteomes" id="UP001168821"/>
    </source>
</evidence>
<dbReference type="AlphaFoldDB" id="A0AA38MIH3"/>
<comment type="caution">
    <text evidence="1">The sequence shown here is derived from an EMBL/GenBank/DDBJ whole genome shotgun (WGS) entry which is preliminary data.</text>
</comment>
<gene>
    <name evidence="2" type="ORF">Zmor_000696</name>
    <name evidence="1" type="ORF">Zmor_009149</name>
</gene>